<name>A0A1G2CP95_9BACT</name>
<organism evidence="2 3">
    <name type="scientific">Candidatus Liptonbacteria bacterium RIFOXYB1_FULL_36_10</name>
    <dbReference type="NCBI Taxonomy" id="1798654"/>
    <lineage>
        <taxon>Bacteria</taxon>
        <taxon>Candidatus Liptoniibacteriota</taxon>
    </lineage>
</organism>
<keyword evidence="1" id="KW-0812">Transmembrane</keyword>
<dbReference type="EMBL" id="MHLE01000011">
    <property type="protein sequence ID" value="OGZ03022.1"/>
    <property type="molecule type" value="Genomic_DNA"/>
</dbReference>
<evidence type="ECO:0000313" key="2">
    <source>
        <dbReference type="EMBL" id="OGZ03022.1"/>
    </source>
</evidence>
<dbReference type="AlphaFoldDB" id="A0A1G2CP95"/>
<comment type="caution">
    <text evidence="2">The sequence shown here is derived from an EMBL/GenBank/DDBJ whole genome shotgun (WGS) entry which is preliminary data.</text>
</comment>
<feature type="transmembrane region" description="Helical" evidence="1">
    <location>
        <begin position="45"/>
        <end position="66"/>
    </location>
</feature>
<reference evidence="2 3" key="1">
    <citation type="journal article" date="2016" name="Nat. Commun.">
        <title>Thousands of microbial genomes shed light on interconnected biogeochemical processes in an aquifer system.</title>
        <authorList>
            <person name="Anantharaman K."/>
            <person name="Brown C.T."/>
            <person name="Hug L.A."/>
            <person name="Sharon I."/>
            <person name="Castelle C.J."/>
            <person name="Probst A.J."/>
            <person name="Thomas B.C."/>
            <person name="Singh A."/>
            <person name="Wilkins M.J."/>
            <person name="Karaoz U."/>
            <person name="Brodie E.L."/>
            <person name="Williams K.H."/>
            <person name="Hubbard S.S."/>
            <person name="Banfield J.F."/>
        </authorList>
    </citation>
    <scope>NUCLEOTIDE SEQUENCE [LARGE SCALE GENOMIC DNA]</scope>
</reference>
<keyword evidence="1" id="KW-1133">Transmembrane helix</keyword>
<protein>
    <submittedName>
        <fullName evidence="2">Uncharacterized protein</fullName>
    </submittedName>
</protein>
<evidence type="ECO:0000256" key="1">
    <source>
        <dbReference type="SAM" id="Phobius"/>
    </source>
</evidence>
<evidence type="ECO:0000313" key="3">
    <source>
        <dbReference type="Proteomes" id="UP000178599"/>
    </source>
</evidence>
<keyword evidence="1" id="KW-0472">Membrane</keyword>
<proteinExistence type="predicted"/>
<dbReference type="Proteomes" id="UP000178599">
    <property type="component" value="Unassembled WGS sequence"/>
</dbReference>
<accession>A0A1G2CP95</accession>
<sequence>MIKNFFIFFSSAFLIPVFVFAFEYHVSTPIPGITGNASYDLGSFVANFFQLGLALVGITSFGFIIFNGIQYVIFSNNESKINDAREGIKQAIFGFLLLISSVVILDTINPCILQTVKFWKSRETINATCNNPSSSILPSVSSPAAPFINSKDQLISKLIETEIKNFNTSLAIVGVISNSEDQNGVDQNLLRKMTINDNGRYSVYEFENLTNDFTKKIEEEFYLNSSSIPNFIDIATSGPTIKKEIKNFLVSSNKNKYISYSSYSVENFIIKEDENNHLSFSFSKEINGKLVESDTPSSCESSDDYFFCSLKIKATVIPEKNAYYKSDIIQFYISSSSDTEIIKGAFEYLVNNAPL</sequence>
<feature type="transmembrane region" description="Helical" evidence="1">
    <location>
        <begin position="87"/>
        <end position="105"/>
    </location>
</feature>
<gene>
    <name evidence="2" type="ORF">A2390_00985</name>
</gene>